<comment type="caution">
    <text evidence="3">The sequence shown here is derived from an EMBL/GenBank/DDBJ whole genome shotgun (WGS) entry which is preliminary data.</text>
</comment>
<dbReference type="InterPro" id="IPR023210">
    <property type="entry name" value="NADP_OxRdtase_dom"/>
</dbReference>
<proteinExistence type="predicted"/>
<dbReference type="RefSeq" id="WP_344312989.1">
    <property type="nucleotide sequence ID" value="NZ_BAAANY010000020.1"/>
</dbReference>
<keyword evidence="4" id="KW-1185">Reference proteome</keyword>
<dbReference type="EMBL" id="BAAANY010000020">
    <property type="protein sequence ID" value="GAA1695418.1"/>
    <property type="molecule type" value="Genomic_DNA"/>
</dbReference>
<evidence type="ECO:0000259" key="2">
    <source>
        <dbReference type="Pfam" id="PF00248"/>
    </source>
</evidence>
<accession>A0ABP4TX64</accession>
<reference evidence="4" key="1">
    <citation type="journal article" date="2019" name="Int. J. Syst. Evol. Microbiol.">
        <title>The Global Catalogue of Microorganisms (GCM) 10K type strain sequencing project: providing services to taxonomists for standard genome sequencing and annotation.</title>
        <authorList>
            <consortium name="The Broad Institute Genomics Platform"/>
            <consortium name="The Broad Institute Genome Sequencing Center for Infectious Disease"/>
            <person name="Wu L."/>
            <person name="Ma J."/>
        </authorList>
    </citation>
    <scope>NUCLEOTIDE SEQUENCE [LARGE SCALE GENOMIC DNA]</scope>
    <source>
        <strain evidence="4">JCM 14718</strain>
    </source>
</reference>
<evidence type="ECO:0000313" key="4">
    <source>
        <dbReference type="Proteomes" id="UP001500618"/>
    </source>
</evidence>
<dbReference type="SUPFAM" id="SSF51430">
    <property type="entry name" value="NAD(P)-linked oxidoreductase"/>
    <property type="match status" value="1"/>
</dbReference>
<sequence length="327" mass="34997">MQRTTLGRTGLSVSPIAFGTWQLGGDWGAFDEADAVAAIRTARDSGIDFFDTAQAYGFGASERLLGKALRTDLDQRRDEVVIATKGGVRRTATGRVRDSSPEFLRRGVEESLTCLGIDTIDLYQVHWPDPGTPFEDTAAALKDLVEQGKIKHVGVSNYTADQMAAFSEVLPVETLQPPYHLFRRTAEADILAYAKESDIGVLVYGPLAHGLLTGSMTASTTFAPDDWRSRNPAFRGEPFAKNLTVVDELAKLAADLEVTLPQLATAWTLAKPAVHVAIVGSRNAKHIADAVGAADVRLDADTLAQIEEITSHGVQIGGSSPEGPTAP</sequence>
<feature type="domain" description="NADP-dependent oxidoreductase" evidence="2">
    <location>
        <begin position="15"/>
        <end position="309"/>
    </location>
</feature>
<keyword evidence="1" id="KW-0560">Oxidoreductase</keyword>
<evidence type="ECO:0000256" key="1">
    <source>
        <dbReference type="ARBA" id="ARBA00023002"/>
    </source>
</evidence>
<evidence type="ECO:0000313" key="3">
    <source>
        <dbReference type="EMBL" id="GAA1695418.1"/>
    </source>
</evidence>
<dbReference type="PRINTS" id="PR00069">
    <property type="entry name" value="ALDKETRDTASE"/>
</dbReference>
<name>A0ABP4TX64_9ACTN</name>
<dbReference type="InterPro" id="IPR036812">
    <property type="entry name" value="NAD(P)_OxRdtase_dom_sf"/>
</dbReference>
<dbReference type="PANTHER" id="PTHR43364:SF4">
    <property type="entry name" value="NAD(P)-LINKED OXIDOREDUCTASE SUPERFAMILY PROTEIN"/>
    <property type="match status" value="1"/>
</dbReference>
<dbReference type="Proteomes" id="UP001500618">
    <property type="component" value="Unassembled WGS sequence"/>
</dbReference>
<gene>
    <name evidence="3" type="primary">akrN</name>
    <name evidence="3" type="ORF">GCM10009765_50790</name>
</gene>
<dbReference type="InterPro" id="IPR018170">
    <property type="entry name" value="Aldo/ket_reductase_CS"/>
</dbReference>
<dbReference type="PANTHER" id="PTHR43364">
    <property type="entry name" value="NADH-SPECIFIC METHYLGLYOXAL REDUCTASE-RELATED"/>
    <property type="match status" value="1"/>
</dbReference>
<dbReference type="InterPro" id="IPR020471">
    <property type="entry name" value="AKR"/>
</dbReference>
<protein>
    <submittedName>
        <fullName evidence="3">Aldo/keto reductase AkrN</fullName>
    </submittedName>
</protein>
<organism evidence="3 4">
    <name type="scientific">Fodinicola feengrottensis</name>
    <dbReference type="NCBI Taxonomy" id="435914"/>
    <lineage>
        <taxon>Bacteria</taxon>
        <taxon>Bacillati</taxon>
        <taxon>Actinomycetota</taxon>
        <taxon>Actinomycetes</taxon>
        <taxon>Mycobacteriales</taxon>
        <taxon>Fodinicola</taxon>
    </lineage>
</organism>
<dbReference type="PROSITE" id="PS00062">
    <property type="entry name" value="ALDOKETO_REDUCTASE_2"/>
    <property type="match status" value="1"/>
</dbReference>
<dbReference type="Pfam" id="PF00248">
    <property type="entry name" value="Aldo_ket_red"/>
    <property type="match status" value="1"/>
</dbReference>
<dbReference type="CDD" id="cd19084">
    <property type="entry name" value="AKR_AKR11B1-like"/>
    <property type="match status" value="1"/>
</dbReference>
<dbReference type="InterPro" id="IPR050523">
    <property type="entry name" value="AKR_Detox_Biosynth"/>
</dbReference>
<dbReference type="Gene3D" id="3.20.20.100">
    <property type="entry name" value="NADP-dependent oxidoreductase domain"/>
    <property type="match status" value="1"/>
</dbReference>